<evidence type="ECO:0000313" key="3">
    <source>
        <dbReference type="Proteomes" id="UP000683360"/>
    </source>
</evidence>
<evidence type="ECO:0000256" key="1">
    <source>
        <dbReference type="SAM" id="Phobius"/>
    </source>
</evidence>
<keyword evidence="1" id="KW-1133">Transmembrane helix</keyword>
<evidence type="ECO:0000313" key="2">
    <source>
        <dbReference type="EMBL" id="CAG2219319.1"/>
    </source>
</evidence>
<dbReference type="Proteomes" id="UP000683360">
    <property type="component" value="Unassembled WGS sequence"/>
</dbReference>
<dbReference type="OrthoDB" id="6140279at2759"/>
<protein>
    <submittedName>
        <fullName evidence="2">Uncharacterized protein</fullName>
    </submittedName>
</protein>
<sequence>MLKKGCIKTKQRKNNLIVGLECVFGKISGPIIFGDSVVLRCYVSEDICDADIRKSWGIGSSNRVISSNGQSYYKNKYKMISNNISGNYDLEILRFNEKDMVNVYTYSCGFKSFSKSLTTRNYVCYPSSLYVSKVHVHIGIIRGSVRMTNVFPFPNCTVISGLIHHNIAFHVSGDYVRFRYTEIITYYKINAVGKKCDHTITVVCLLGKKIFKEVRKTKMYCKSDYIIPLLVVTGVIITCITAIFFYKSKAIRDTCKCLS</sequence>
<gene>
    <name evidence="2" type="ORF">MEDL_32860</name>
</gene>
<name>A0A8S3SFA4_MYTED</name>
<keyword evidence="3" id="KW-1185">Reference proteome</keyword>
<feature type="transmembrane region" description="Helical" evidence="1">
    <location>
        <begin position="225"/>
        <end position="246"/>
    </location>
</feature>
<organism evidence="2 3">
    <name type="scientific">Mytilus edulis</name>
    <name type="common">Blue mussel</name>
    <dbReference type="NCBI Taxonomy" id="6550"/>
    <lineage>
        <taxon>Eukaryota</taxon>
        <taxon>Metazoa</taxon>
        <taxon>Spiralia</taxon>
        <taxon>Lophotrochozoa</taxon>
        <taxon>Mollusca</taxon>
        <taxon>Bivalvia</taxon>
        <taxon>Autobranchia</taxon>
        <taxon>Pteriomorphia</taxon>
        <taxon>Mytilida</taxon>
        <taxon>Mytiloidea</taxon>
        <taxon>Mytilidae</taxon>
        <taxon>Mytilinae</taxon>
        <taxon>Mytilus</taxon>
    </lineage>
</organism>
<keyword evidence="1" id="KW-0812">Transmembrane</keyword>
<accession>A0A8S3SFA4</accession>
<dbReference type="AlphaFoldDB" id="A0A8S3SFA4"/>
<reference evidence="2" key="1">
    <citation type="submission" date="2021-03" db="EMBL/GenBank/DDBJ databases">
        <authorList>
            <person name="Bekaert M."/>
        </authorList>
    </citation>
    <scope>NUCLEOTIDE SEQUENCE</scope>
</reference>
<proteinExistence type="predicted"/>
<comment type="caution">
    <text evidence="2">The sequence shown here is derived from an EMBL/GenBank/DDBJ whole genome shotgun (WGS) entry which is preliminary data.</text>
</comment>
<dbReference type="EMBL" id="CAJPWZ010001627">
    <property type="protein sequence ID" value="CAG2219319.1"/>
    <property type="molecule type" value="Genomic_DNA"/>
</dbReference>
<keyword evidence="1" id="KW-0472">Membrane</keyword>